<reference evidence="3" key="1">
    <citation type="journal article" date="2005" name="Nature">
        <title>The map-based sequence of the rice genome.</title>
        <authorList>
            <consortium name="International rice genome sequencing project (IRGSP)"/>
            <person name="Matsumoto T."/>
            <person name="Wu J."/>
            <person name="Kanamori H."/>
            <person name="Katayose Y."/>
            <person name="Fujisawa M."/>
            <person name="Namiki N."/>
            <person name="Mizuno H."/>
            <person name="Yamamoto K."/>
            <person name="Antonio B.A."/>
            <person name="Baba T."/>
            <person name="Sakata K."/>
            <person name="Nagamura Y."/>
            <person name="Aoki H."/>
            <person name="Arikawa K."/>
            <person name="Arita K."/>
            <person name="Bito T."/>
            <person name="Chiden Y."/>
            <person name="Fujitsuka N."/>
            <person name="Fukunaka R."/>
            <person name="Hamada M."/>
            <person name="Harada C."/>
            <person name="Hayashi A."/>
            <person name="Hijishita S."/>
            <person name="Honda M."/>
            <person name="Hosokawa S."/>
            <person name="Ichikawa Y."/>
            <person name="Idonuma A."/>
            <person name="Iijima M."/>
            <person name="Ikeda M."/>
            <person name="Ikeno M."/>
            <person name="Ito K."/>
            <person name="Ito S."/>
            <person name="Ito T."/>
            <person name="Ito Y."/>
            <person name="Ito Y."/>
            <person name="Iwabuchi A."/>
            <person name="Kamiya K."/>
            <person name="Karasawa W."/>
            <person name="Kurita K."/>
            <person name="Katagiri S."/>
            <person name="Kikuta A."/>
            <person name="Kobayashi H."/>
            <person name="Kobayashi N."/>
            <person name="Machita K."/>
            <person name="Maehara T."/>
            <person name="Masukawa M."/>
            <person name="Mizubayashi T."/>
            <person name="Mukai Y."/>
            <person name="Nagasaki H."/>
            <person name="Nagata Y."/>
            <person name="Naito S."/>
            <person name="Nakashima M."/>
            <person name="Nakama Y."/>
            <person name="Nakamichi Y."/>
            <person name="Nakamura M."/>
            <person name="Meguro A."/>
            <person name="Negishi M."/>
            <person name="Ohta I."/>
            <person name="Ohta T."/>
            <person name="Okamoto M."/>
            <person name="Ono N."/>
            <person name="Saji S."/>
            <person name="Sakaguchi M."/>
            <person name="Sakai K."/>
            <person name="Shibata M."/>
            <person name="Shimokawa T."/>
            <person name="Song J."/>
            <person name="Takazaki Y."/>
            <person name="Terasawa K."/>
            <person name="Tsugane M."/>
            <person name="Tsuji K."/>
            <person name="Ueda S."/>
            <person name="Waki K."/>
            <person name="Yamagata H."/>
            <person name="Yamamoto M."/>
            <person name="Yamamoto S."/>
            <person name="Yamane H."/>
            <person name="Yoshiki S."/>
            <person name="Yoshihara R."/>
            <person name="Yukawa K."/>
            <person name="Zhong H."/>
            <person name="Yano M."/>
            <person name="Yuan Q."/>
            <person name="Ouyang S."/>
            <person name="Liu J."/>
            <person name="Jones K.M."/>
            <person name="Gansberger K."/>
            <person name="Moffat K."/>
            <person name="Hill J."/>
            <person name="Bera J."/>
            <person name="Fadrosh D."/>
            <person name="Jin S."/>
            <person name="Johri S."/>
            <person name="Kim M."/>
            <person name="Overton L."/>
            <person name="Reardon M."/>
            <person name="Tsitrin T."/>
            <person name="Vuong H."/>
            <person name="Weaver B."/>
            <person name="Ciecko A."/>
            <person name="Tallon L."/>
            <person name="Jackson J."/>
            <person name="Pai G."/>
            <person name="Aken S.V."/>
            <person name="Utterback T."/>
            <person name="Reidmuller S."/>
            <person name="Feldblyum T."/>
            <person name="Hsiao J."/>
            <person name="Zismann V."/>
            <person name="Iobst S."/>
            <person name="de Vazeille A.R."/>
            <person name="Buell C.R."/>
            <person name="Ying K."/>
            <person name="Li Y."/>
            <person name="Lu T."/>
            <person name="Huang Y."/>
            <person name="Zhao Q."/>
            <person name="Feng Q."/>
            <person name="Zhang L."/>
            <person name="Zhu J."/>
            <person name="Weng Q."/>
            <person name="Mu J."/>
            <person name="Lu Y."/>
            <person name="Fan D."/>
            <person name="Liu Y."/>
            <person name="Guan J."/>
            <person name="Zhang Y."/>
            <person name="Yu S."/>
            <person name="Liu X."/>
            <person name="Zhang Y."/>
            <person name="Hong G."/>
            <person name="Han B."/>
            <person name="Choisne N."/>
            <person name="Demange N."/>
            <person name="Orjeda G."/>
            <person name="Samain S."/>
            <person name="Cattolico L."/>
            <person name="Pelletier E."/>
            <person name="Couloux A."/>
            <person name="Segurens B."/>
            <person name="Wincker P."/>
            <person name="D'Hont A."/>
            <person name="Scarpelli C."/>
            <person name="Weissenbach J."/>
            <person name="Salanoubat M."/>
            <person name="Quetier F."/>
            <person name="Yu Y."/>
            <person name="Kim H.R."/>
            <person name="Rambo T."/>
            <person name="Currie J."/>
            <person name="Collura K."/>
            <person name="Luo M."/>
            <person name="Yang T."/>
            <person name="Ammiraju J.S.S."/>
            <person name="Engler F."/>
            <person name="Soderlund C."/>
            <person name="Wing R.A."/>
            <person name="Palmer L.E."/>
            <person name="de la Bastide M."/>
            <person name="Spiegel L."/>
            <person name="Nascimento L."/>
            <person name="Zutavern T."/>
            <person name="O'Shaughnessy A."/>
            <person name="Dike S."/>
            <person name="Dedhia N."/>
            <person name="Preston R."/>
            <person name="Balija V."/>
            <person name="McCombie W.R."/>
            <person name="Chow T."/>
            <person name="Chen H."/>
            <person name="Chung M."/>
            <person name="Chen C."/>
            <person name="Shaw J."/>
            <person name="Wu H."/>
            <person name="Hsiao K."/>
            <person name="Chao Y."/>
            <person name="Chu M."/>
            <person name="Cheng C."/>
            <person name="Hour A."/>
            <person name="Lee P."/>
            <person name="Lin S."/>
            <person name="Lin Y."/>
            <person name="Liou J."/>
            <person name="Liu S."/>
            <person name="Hsing Y."/>
            <person name="Raghuvanshi S."/>
            <person name="Mohanty A."/>
            <person name="Bharti A.K."/>
            <person name="Gaur A."/>
            <person name="Gupta V."/>
            <person name="Kumar D."/>
            <person name="Ravi V."/>
            <person name="Vij S."/>
            <person name="Kapur A."/>
            <person name="Khurana P."/>
            <person name="Khurana P."/>
            <person name="Khurana J.P."/>
            <person name="Tyagi A.K."/>
            <person name="Gaikwad K."/>
            <person name="Singh A."/>
            <person name="Dalal V."/>
            <person name="Srivastava S."/>
            <person name="Dixit A."/>
            <person name="Pal A.K."/>
            <person name="Ghazi I.A."/>
            <person name="Yadav M."/>
            <person name="Pandit A."/>
            <person name="Bhargava A."/>
            <person name="Sureshbabu K."/>
            <person name="Batra K."/>
            <person name="Sharma T.R."/>
            <person name="Mohapatra T."/>
            <person name="Singh N.K."/>
            <person name="Messing J."/>
            <person name="Nelson A.B."/>
            <person name="Fuks G."/>
            <person name="Kavchok S."/>
            <person name="Keizer G."/>
            <person name="Linton E."/>
            <person name="Llaca V."/>
            <person name="Song R."/>
            <person name="Tanyolac B."/>
            <person name="Young S."/>
            <person name="Ho-Il K."/>
            <person name="Hahn J.H."/>
            <person name="Sangsakoo G."/>
            <person name="Vanavichit A."/>
            <person name="de Mattos Luiz.A.T."/>
            <person name="Zimmer P.D."/>
            <person name="Malone G."/>
            <person name="Dellagostin O."/>
            <person name="de Oliveira A.C."/>
            <person name="Bevan M."/>
            <person name="Bancroft I."/>
            <person name="Minx P."/>
            <person name="Cordum H."/>
            <person name="Wilson R."/>
            <person name="Cheng Z."/>
            <person name="Jin W."/>
            <person name="Jiang J."/>
            <person name="Leong S.A."/>
            <person name="Iwama H."/>
            <person name="Gojobori T."/>
            <person name="Itoh T."/>
            <person name="Niimura Y."/>
            <person name="Fujii Y."/>
            <person name="Habara T."/>
            <person name="Sakai H."/>
            <person name="Sato Y."/>
            <person name="Wilson G."/>
            <person name="Kumar K."/>
            <person name="McCouch S."/>
            <person name="Juretic N."/>
            <person name="Hoen D."/>
            <person name="Wright S."/>
            <person name="Bruskiewich R."/>
            <person name="Bureau T."/>
            <person name="Miyao A."/>
            <person name="Hirochika H."/>
            <person name="Nishikawa T."/>
            <person name="Kadowaki K."/>
            <person name="Sugiura M."/>
            <person name="Burr B."/>
            <person name="Sasaki T."/>
        </authorList>
    </citation>
    <scope>NUCLEOTIDE SEQUENCE [LARGE SCALE GENOMIC DNA]</scope>
    <source>
        <strain evidence="3">cv. Nipponbare</strain>
    </source>
</reference>
<dbReference type="EMBL" id="AC074282">
    <property type="protein sequence ID" value="AAL83346.1"/>
    <property type="molecule type" value="Genomic_DNA"/>
</dbReference>
<evidence type="ECO:0000313" key="3">
    <source>
        <dbReference type="Proteomes" id="UP000000763"/>
    </source>
</evidence>
<name>Q7G5J9_ORYSJ</name>
<feature type="region of interest" description="Disordered" evidence="1">
    <location>
        <begin position="15"/>
        <end position="41"/>
    </location>
</feature>
<proteinExistence type="predicted"/>
<reference evidence="3" key="2">
    <citation type="journal article" date="2008" name="Nucleic Acids Res.">
        <title>The rice annotation project database (RAP-DB): 2008 update.</title>
        <authorList>
            <consortium name="The rice annotation project (RAP)"/>
        </authorList>
    </citation>
    <scope>GENOME REANNOTATION</scope>
    <source>
        <strain evidence="3">cv. Nipponbare</strain>
    </source>
</reference>
<gene>
    <name evidence="2" type="primary">OSJNBa0049K09.13</name>
</gene>
<accession>Q7G5J9</accession>
<organism evidence="2 3">
    <name type="scientific">Oryza sativa subsp. japonica</name>
    <name type="common">Rice</name>
    <dbReference type="NCBI Taxonomy" id="39947"/>
    <lineage>
        <taxon>Eukaryota</taxon>
        <taxon>Viridiplantae</taxon>
        <taxon>Streptophyta</taxon>
        <taxon>Embryophyta</taxon>
        <taxon>Tracheophyta</taxon>
        <taxon>Spermatophyta</taxon>
        <taxon>Magnoliopsida</taxon>
        <taxon>Liliopsida</taxon>
        <taxon>Poales</taxon>
        <taxon>Poaceae</taxon>
        <taxon>BOP clade</taxon>
        <taxon>Oryzoideae</taxon>
        <taxon>Oryzeae</taxon>
        <taxon>Oryzinae</taxon>
        <taxon>Oryza</taxon>
        <taxon>Oryza sativa</taxon>
    </lineage>
</organism>
<protein>
    <submittedName>
        <fullName evidence="2">Uncharacterized protein</fullName>
    </submittedName>
</protein>
<dbReference type="AlphaFoldDB" id="Q7G5J9"/>
<dbReference type="Proteomes" id="UP000000763">
    <property type="component" value="Chromosome 10"/>
</dbReference>
<evidence type="ECO:0000256" key="1">
    <source>
        <dbReference type="SAM" id="MobiDB-lite"/>
    </source>
</evidence>
<evidence type="ECO:0000313" key="2">
    <source>
        <dbReference type="EMBL" id="AAL83346.1"/>
    </source>
</evidence>
<feature type="compositionally biased region" description="Basic and acidic residues" evidence="1">
    <location>
        <begin position="23"/>
        <end position="32"/>
    </location>
</feature>
<sequence length="58" mass="6413">MSQAEMIVLGGAHAGGEPQIIKQGKEMGENPQRRGGWQRRIGVSKKLKTRKLLELDSL</sequence>